<feature type="compositionally biased region" description="Pro residues" evidence="2">
    <location>
        <begin position="335"/>
        <end position="351"/>
    </location>
</feature>
<feature type="compositionally biased region" description="Low complexity" evidence="2">
    <location>
        <begin position="373"/>
        <end position="387"/>
    </location>
</feature>
<dbReference type="STRING" id="1328759.A0A5C2S6U5"/>
<reference evidence="4" key="1">
    <citation type="journal article" date="2018" name="Genome Biol. Evol.">
        <title>Genomics and development of Lentinus tigrinus, a white-rot wood-decaying mushroom with dimorphic fruiting bodies.</title>
        <authorList>
            <person name="Wu B."/>
            <person name="Xu Z."/>
            <person name="Knudson A."/>
            <person name="Carlson A."/>
            <person name="Chen N."/>
            <person name="Kovaka S."/>
            <person name="LaButti K."/>
            <person name="Lipzen A."/>
            <person name="Pennachio C."/>
            <person name="Riley R."/>
            <person name="Schakwitz W."/>
            <person name="Umezawa K."/>
            <person name="Ohm R.A."/>
            <person name="Grigoriev I.V."/>
            <person name="Nagy L.G."/>
            <person name="Gibbons J."/>
            <person name="Hibbett D."/>
        </authorList>
    </citation>
    <scope>NUCLEOTIDE SEQUENCE [LARGE SCALE GENOMIC DNA]</scope>
    <source>
        <strain evidence="4">ALCF2SS1-6</strain>
    </source>
</reference>
<evidence type="ECO:0000313" key="5">
    <source>
        <dbReference type="Proteomes" id="UP000313359"/>
    </source>
</evidence>
<feature type="region of interest" description="Disordered" evidence="2">
    <location>
        <begin position="258"/>
        <end position="406"/>
    </location>
</feature>
<keyword evidence="5" id="KW-1185">Reference proteome</keyword>
<evidence type="ECO:0000313" key="4">
    <source>
        <dbReference type="EMBL" id="RPD59472.1"/>
    </source>
</evidence>
<evidence type="ECO:0000256" key="2">
    <source>
        <dbReference type="SAM" id="MobiDB-lite"/>
    </source>
</evidence>
<sequence length="524" mass="57980">MEDSLVTRRSKRSTAGNRMEAALAEFNAEELGMDVEEDADFALDKEEEDIFESDFESTDEEGAQEDVDAAAEKLIRQEESRVRKTARSHLERVTALAHARQAATFNPSTIAPPPPDEQKIQKKLSRRVSLGFAVNAETGEVLEGGEAEDAIESGTVLTRRHSMRTHTVANTSATVSRVRDEVRKQSSAPKRAKSIIKAPTQAELIARALDMEEGNIEQHKNYLTLEEEKRRKAQVVRTSVQGPLIRWVSRKEEVTVLVQPPPPSNLPAPPPPSRPTENPYIRHQYPLQYPPQYTPSQYTPQYPPTQHRQTSNQHPAPNSQLSLSPAGSMSSSGIAPPPQPTAFQQWPPPPARSSYLHPSTSSTAPISPGTANIPASTSSYASTSSIPSPAPTWTPSIPVPPPSSRPIERKETVAKQYVVHELGQTDKTPRPKWNSTMTAMFGNHADWENLRVYTTKGRPFTRPTQVCPITGKVAKYLDPRTNVPYADLSAYRVLSAILRHEYTWSPRLGCYVSQEGSVFTQSGS</sequence>
<feature type="compositionally biased region" description="Low complexity" evidence="2">
    <location>
        <begin position="294"/>
        <end position="310"/>
    </location>
</feature>
<evidence type="ECO:0000259" key="3">
    <source>
        <dbReference type="SMART" id="SM00993"/>
    </source>
</evidence>
<feature type="region of interest" description="Disordered" evidence="2">
    <location>
        <begin position="99"/>
        <end position="118"/>
    </location>
</feature>
<dbReference type="SMART" id="SM00993">
    <property type="entry name" value="YL1_C"/>
    <property type="match status" value="1"/>
</dbReference>
<dbReference type="GO" id="GO:0005634">
    <property type="term" value="C:nucleus"/>
    <property type="evidence" value="ECO:0007669"/>
    <property type="project" value="TreeGrafter"/>
</dbReference>
<protein>
    <recommendedName>
        <fullName evidence="3">Vps72/YL1 C-terminal domain-containing protein</fullName>
    </recommendedName>
</protein>
<feature type="compositionally biased region" description="Polar residues" evidence="2">
    <location>
        <begin position="356"/>
        <end position="365"/>
    </location>
</feature>
<name>A0A5C2S6U5_9APHY</name>
<feature type="domain" description="Vps72/YL1 C-terminal" evidence="3">
    <location>
        <begin position="465"/>
        <end position="494"/>
    </location>
</feature>
<dbReference type="Proteomes" id="UP000313359">
    <property type="component" value="Unassembled WGS sequence"/>
</dbReference>
<organism evidence="4 5">
    <name type="scientific">Lentinus tigrinus ALCF2SS1-6</name>
    <dbReference type="NCBI Taxonomy" id="1328759"/>
    <lineage>
        <taxon>Eukaryota</taxon>
        <taxon>Fungi</taxon>
        <taxon>Dikarya</taxon>
        <taxon>Basidiomycota</taxon>
        <taxon>Agaricomycotina</taxon>
        <taxon>Agaricomycetes</taxon>
        <taxon>Polyporales</taxon>
        <taxon>Polyporaceae</taxon>
        <taxon>Lentinus</taxon>
    </lineage>
</organism>
<evidence type="ECO:0000256" key="1">
    <source>
        <dbReference type="ARBA" id="ARBA00006832"/>
    </source>
</evidence>
<accession>A0A5C2S6U5</accession>
<dbReference type="PANTHER" id="PTHR13275:SF4">
    <property type="entry name" value="VACUOLAR PROTEIN SORTING-ASSOCIATED PROTEIN 72 HOMOLOG"/>
    <property type="match status" value="1"/>
</dbReference>
<dbReference type="AlphaFoldDB" id="A0A5C2S6U5"/>
<dbReference type="InterPro" id="IPR046757">
    <property type="entry name" value="YL1_N"/>
</dbReference>
<proteinExistence type="inferred from homology"/>
<dbReference type="Pfam" id="PF05764">
    <property type="entry name" value="YL1"/>
    <property type="match status" value="1"/>
</dbReference>
<dbReference type="InterPro" id="IPR013272">
    <property type="entry name" value="Vps72/YL1_C"/>
</dbReference>
<dbReference type="EMBL" id="ML122270">
    <property type="protein sequence ID" value="RPD59472.1"/>
    <property type="molecule type" value="Genomic_DNA"/>
</dbReference>
<feature type="compositionally biased region" description="Pro residues" evidence="2">
    <location>
        <begin position="259"/>
        <end position="274"/>
    </location>
</feature>
<dbReference type="OrthoDB" id="78296at2759"/>
<feature type="compositionally biased region" description="Pro residues" evidence="2">
    <location>
        <begin position="388"/>
        <end position="404"/>
    </location>
</feature>
<dbReference type="PANTHER" id="PTHR13275">
    <property type="entry name" value="YL-1 PROTEIN TRANSCRIPTION FACTOR-LIKE 1"/>
    <property type="match status" value="1"/>
</dbReference>
<dbReference type="Pfam" id="PF08265">
    <property type="entry name" value="YL1_C"/>
    <property type="match status" value="1"/>
</dbReference>
<feature type="compositionally biased region" description="Low complexity" evidence="2">
    <location>
        <begin position="319"/>
        <end position="334"/>
    </location>
</feature>
<feature type="compositionally biased region" description="Low complexity" evidence="2">
    <location>
        <begin position="275"/>
        <end position="287"/>
    </location>
</feature>
<gene>
    <name evidence="4" type="ORF">L227DRAFT_549256</name>
</gene>
<comment type="similarity">
    <text evidence="1">Belongs to the VPS72/YL1 family.</text>
</comment>